<evidence type="ECO:0000256" key="2">
    <source>
        <dbReference type="ARBA" id="ARBA00009810"/>
    </source>
</evidence>
<dbReference type="CDD" id="cd01347">
    <property type="entry name" value="ligand_gated_channel"/>
    <property type="match status" value="1"/>
</dbReference>
<evidence type="ECO:0000256" key="4">
    <source>
        <dbReference type="ARBA" id="ARBA00022448"/>
    </source>
</evidence>
<feature type="domain" description="Secretin/TonB short N-terminal" evidence="17">
    <location>
        <begin position="67"/>
        <end position="118"/>
    </location>
</feature>
<dbReference type="InterPro" id="IPR011662">
    <property type="entry name" value="Secretin/TonB_short_N"/>
</dbReference>
<dbReference type="InterPro" id="IPR012910">
    <property type="entry name" value="Plug_dom"/>
</dbReference>
<evidence type="ECO:0000256" key="13">
    <source>
        <dbReference type="ARBA" id="ARBA00023237"/>
    </source>
</evidence>
<evidence type="ECO:0000256" key="6">
    <source>
        <dbReference type="ARBA" id="ARBA00022496"/>
    </source>
</evidence>
<evidence type="ECO:0000256" key="12">
    <source>
        <dbReference type="ARBA" id="ARBA00023170"/>
    </source>
</evidence>
<dbReference type="InterPro" id="IPR039426">
    <property type="entry name" value="TonB-dep_rcpt-like"/>
</dbReference>
<evidence type="ECO:0000256" key="11">
    <source>
        <dbReference type="ARBA" id="ARBA00023136"/>
    </source>
</evidence>
<evidence type="ECO:0000313" key="18">
    <source>
        <dbReference type="EMBL" id="RBO95696.1"/>
    </source>
</evidence>
<accession>A0A366E006</accession>
<keyword evidence="6" id="KW-0410">Iron transport</keyword>
<dbReference type="Proteomes" id="UP000252893">
    <property type="component" value="Unassembled WGS sequence"/>
</dbReference>
<keyword evidence="7 14" id="KW-0812">Transmembrane</keyword>
<dbReference type="PANTHER" id="PTHR30069:SF41">
    <property type="entry name" value="HEME_HEMOPEXIN UTILIZATION PROTEIN C"/>
    <property type="match status" value="1"/>
</dbReference>
<dbReference type="SMART" id="SM00965">
    <property type="entry name" value="STN"/>
    <property type="match status" value="1"/>
</dbReference>
<dbReference type="EMBL" id="QNRH01000003">
    <property type="protein sequence ID" value="RBO95696.1"/>
    <property type="molecule type" value="Genomic_DNA"/>
</dbReference>
<dbReference type="PROSITE" id="PS01156">
    <property type="entry name" value="TONB_DEPENDENT_REC_2"/>
    <property type="match status" value="1"/>
</dbReference>
<dbReference type="GO" id="GO:0044718">
    <property type="term" value="P:siderophore transmembrane transport"/>
    <property type="evidence" value="ECO:0007669"/>
    <property type="project" value="TreeGrafter"/>
</dbReference>
<evidence type="ECO:0000256" key="14">
    <source>
        <dbReference type="PROSITE-ProRule" id="PRU01360"/>
    </source>
</evidence>
<dbReference type="PANTHER" id="PTHR30069">
    <property type="entry name" value="TONB-DEPENDENT OUTER MEMBRANE RECEPTOR"/>
    <property type="match status" value="1"/>
</dbReference>
<keyword evidence="11 14" id="KW-0472">Membrane</keyword>
<evidence type="ECO:0000256" key="3">
    <source>
        <dbReference type="ARBA" id="ARBA00021261"/>
    </source>
</evidence>
<keyword evidence="8" id="KW-0732">Signal</keyword>
<dbReference type="Gene3D" id="2.40.170.20">
    <property type="entry name" value="TonB-dependent receptor, beta-barrel domain"/>
    <property type="match status" value="1"/>
</dbReference>
<keyword evidence="4 14" id="KW-0813">Transport</keyword>
<dbReference type="SUPFAM" id="SSF56935">
    <property type="entry name" value="Porins"/>
    <property type="match status" value="1"/>
</dbReference>
<evidence type="ECO:0000256" key="7">
    <source>
        <dbReference type="ARBA" id="ARBA00022692"/>
    </source>
</evidence>
<feature type="short sequence motif" description="TonB C-terminal box" evidence="15">
    <location>
        <begin position="832"/>
        <end position="849"/>
    </location>
</feature>
<keyword evidence="10 16" id="KW-0798">TonB box</keyword>
<evidence type="ECO:0000256" key="8">
    <source>
        <dbReference type="ARBA" id="ARBA00022729"/>
    </source>
</evidence>
<dbReference type="GO" id="GO:0015344">
    <property type="term" value="F:siderophore uptake transmembrane transporter activity"/>
    <property type="evidence" value="ECO:0007669"/>
    <property type="project" value="TreeGrafter"/>
</dbReference>
<evidence type="ECO:0000256" key="16">
    <source>
        <dbReference type="RuleBase" id="RU003357"/>
    </source>
</evidence>
<keyword evidence="6" id="KW-0406">Ion transport</keyword>
<keyword evidence="12 18" id="KW-0675">Receptor</keyword>
<dbReference type="InterPro" id="IPR037066">
    <property type="entry name" value="Plug_dom_sf"/>
</dbReference>
<keyword evidence="9" id="KW-0408">Iron</keyword>
<organism evidence="18 19">
    <name type="scientific">Pseudochrobactrum asaccharolyticum</name>
    <dbReference type="NCBI Taxonomy" id="354351"/>
    <lineage>
        <taxon>Bacteria</taxon>
        <taxon>Pseudomonadati</taxon>
        <taxon>Pseudomonadota</taxon>
        <taxon>Alphaproteobacteria</taxon>
        <taxon>Hyphomicrobiales</taxon>
        <taxon>Brucellaceae</taxon>
        <taxon>Pseudochrobactrum</taxon>
    </lineage>
</organism>
<evidence type="ECO:0000256" key="10">
    <source>
        <dbReference type="ARBA" id="ARBA00023077"/>
    </source>
</evidence>
<sequence>MQTELSGNVSIGMKTGKLLLALLATTALQISPSFMQTAYAQQTNISYSIPAGSLGAVISRFGDKSNLQILYPADLVRGKSSSGLQGTMGKHEALSRLLAGTGLTYNFTNANTVTISDRISSASNNAGGADGSVILETITVSGTASNADLPYKTAGSSSYISADQIQIVPPSSTGDVFRNAPGVISSGNRTGQALDVNIRGLQGMNRVATLVDGAQQSSSAYRGYKGMSSRTFVDPEFIGGIDIQKGPPSGAQGSGSMGGVVNMRTLTADDIVMDGKSYGIKIKGGFSGNSVKPREYFSPPATEAPRFGGNDWLNGSSNIGSIALATKQDNYELVGAFAYRRNGNYFAGKHGERQVKRFSFGGKYNWGPMSAYKPGSEIFNTSQDTKSVLLKGKFNFDHDQTVELGYIRYDSKYGEEYGDMNNPVAIGGWPPYQANLSRTKSDMYTAKYTWNPDDNDLINLQANVWHTRLSDNWAAIEILTGVPGDTKTDTTGAEVSNASHIETGFGVFDLNYGVTYSYEKTVQNPDTNIGMEGTRTVGAVFTNADYKPVDWLTLSAGLRYQGYQTRDNSENSSIEGLDGSRLTPRLGVTVEPLDGFQIFANYAQGWRPPSIRETLFNMPGLIEPNPLLRPERSENYEIGVNYLNDDLLLDDDKLRFKLAYFDNSYDDYIIRTFGNRAGLPYPYRVYANIDGAKFKGFEISMSYDAGMFFADANFNRYTNVEYCFATRAGESAQCKDSTPPDDYQSIYVPPVYSGSVTLGARLFEDSLTVGGRVNFVGDRALKRSGVGMVESEWRSYQIYDAFASYKLNDNFSFNASIENMFDRYYLDAMSEALTPSPGRTFRLSTTARF</sequence>
<evidence type="ECO:0000256" key="1">
    <source>
        <dbReference type="ARBA" id="ARBA00004571"/>
    </source>
</evidence>
<dbReference type="AlphaFoldDB" id="A0A366E006"/>
<dbReference type="InterPro" id="IPR036942">
    <property type="entry name" value="Beta-barrel_TonB_sf"/>
</dbReference>
<evidence type="ECO:0000256" key="9">
    <source>
        <dbReference type="ARBA" id="ARBA00023004"/>
    </source>
</evidence>
<evidence type="ECO:0000256" key="5">
    <source>
        <dbReference type="ARBA" id="ARBA00022452"/>
    </source>
</evidence>
<dbReference type="InterPro" id="IPR000531">
    <property type="entry name" value="Beta-barrel_TonB"/>
</dbReference>
<dbReference type="GO" id="GO:0009279">
    <property type="term" value="C:cell outer membrane"/>
    <property type="evidence" value="ECO:0007669"/>
    <property type="project" value="UniProtKB-SubCell"/>
</dbReference>
<evidence type="ECO:0000259" key="17">
    <source>
        <dbReference type="SMART" id="SM00965"/>
    </source>
</evidence>
<keyword evidence="13 14" id="KW-0998">Cell outer membrane</keyword>
<name>A0A366E006_9HYPH</name>
<keyword evidence="5 14" id="KW-1134">Transmembrane beta strand</keyword>
<dbReference type="Pfam" id="PF00593">
    <property type="entry name" value="TonB_dep_Rec_b-barrel"/>
    <property type="match status" value="1"/>
</dbReference>
<dbReference type="RefSeq" id="WP_113944223.1">
    <property type="nucleotide sequence ID" value="NZ_JBHEEG010000004.1"/>
</dbReference>
<dbReference type="OrthoDB" id="9796221at2"/>
<dbReference type="InterPro" id="IPR010917">
    <property type="entry name" value="TonB_rcpt_CS"/>
</dbReference>
<evidence type="ECO:0000313" key="19">
    <source>
        <dbReference type="Proteomes" id="UP000252893"/>
    </source>
</evidence>
<keyword evidence="19" id="KW-1185">Reference proteome</keyword>
<dbReference type="PROSITE" id="PS52016">
    <property type="entry name" value="TONB_DEPENDENT_REC_3"/>
    <property type="match status" value="1"/>
</dbReference>
<comment type="caution">
    <text evidence="18">The sequence shown here is derived from an EMBL/GenBank/DDBJ whole genome shotgun (WGS) entry which is preliminary data.</text>
</comment>
<dbReference type="Gene3D" id="2.170.130.10">
    <property type="entry name" value="TonB-dependent receptor, plug domain"/>
    <property type="match status" value="1"/>
</dbReference>
<evidence type="ECO:0000256" key="15">
    <source>
        <dbReference type="PROSITE-ProRule" id="PRU10144"/>
    </source>
</evidence>
<comment type="subcellular location">
    <subcellularLocation>
        <location evidence="1 14">Cell outer membrane</location>
        <topology evidence="1 14">Multi-pass membrane protein</topology>
    </subcellularLocation>
</comment>
<gene>
    <name evidence="18" type="ORF">DFR47_103260</name>
</gene>
<dbReference type="Pfam" id="PF07660">
    <property type="entry name" value="STN"/>
    <property type="match status" value="1"/>
</dbReference>
<comment type="similarity">
    <text evidence="2 14 16">Belongs to the TonB-dependent receptor family.</text>
</comment>
<protein>
    <recommendedName>
        <fullName evidence="3">Heme transporter BhuA</fullName>
    </recommendedName>
</protein>
<dbReference type="Pfam" id="PF07715">
    <property type="entry name" value="Plug"/>
    <property type="match status" value="1"/>
</dbReference>
<reference evidence="18 19" key="1">
    <citation type="submission" date="2018-06" db="EMBL/GenBank/DDBJ databases">
        <title>Genomic Encyclopedia of Type Strains, Phase IV (KMG-IV): sequencing the most valuable type-strain genomes for metagenomic binning, comparative biology and taxonomic classification.</title>
        <authorList>
            <person name="Goeker M."/>
        </authorList>
    </citation>
    <scope>NUCLEOTIDE SEQUENCE [LARGE SCALE GENOMIC DNA]</scope>
    <source>
        <strain evidence="18 19">DSM 25619</strain>
    </source>
</reference>
<proteinExistence type="inferred from homology"/>
<dbReference type="Gene3D" id="3.55.50.30">
    <property type="match status" value="1"/>
</dbReference>